<sequence length="338" mass="37762">MKALVAGWFSFERCNTTAGDLMARDLACEWLEYAGYTYDVALAAPFVGGVDWRSVDPNTYSHVVFVCGPFPLKTYATGFLHHFNNCHLIGLNLSMIEPLNIWNPFDVLIERDSSVAARPDITFISRQAKVPVVGIILVHPQPEYGDKGKHQAANDAVNRLIASQEMVAVSIDTGLDPNTTNLRTAAEIESIIARMDVVVTTRLHGTVLALKNGVPSISIDPISGGAKILLQTEKIGWPIAFPIDSLSDEMLQQAFKYCLSEAARTQARECRDRAIKLVEQVRNEFVLALDLSNSSSVRVLSDEVFNRYKYFSSKWSQRWEQAILIRYKISDSIKCLFK</sequence>
<organism evidence="2 3">
    <name type="scientific">Chroococcidiopsis cubana SAG 39.79</name>
    <dbReference type="NCBI Taxonomy" id="388085"/>
    <lineage>
        <taxon>Bacteria</taxon>
        <taxon>Bacillati</taxon>
        <taxon>Cyanobacteriota</taxon>
        <taxon>Cyanophyceae</taxon>
        <taxon>Chroococcidiopsidales</taxon>
        <taxon>Chroococcidiopsidaceae</taxon>
        <taxon>Chroococcidiopsis</taxon>
    </lineage>
</organism>
<comment type="caution">
    <text evidence="2">The sequence shown here is derived from an EMBL/GenBank/DDBJ whole genome shotgun (WGS) entry which is preliminary data.</text>
</comment>
<dbReference type="RefSeq" id="WP_106167386.1">
    <property type="nucleotide sequence ID" value="NZ_JAVKZF010000002.1"/>
</dbReference>
<dbReference type="InterPro" id="IPR007345">
    <property type="entry name" value="Polysacch_pyruvyl_Trfase"/>
</dbReference>
<evidence type="ECO:0000313" key="3">
    <source>
        <dbReference type="Proteomes" id="UP000282574"/>
    </source>
</evidence>
<evidence type="ECO:0000313" key="2">
    <source>
        <dbReference type="EMBL" id="RUT01934.1"/>
    </source>
</evidence>
<feature type="domain" description="Polysaccharide pyruvyl transferase" evidence="1">
    <location>
        <begin position="179"/>
        <end position="220"/>
    </location>
</feature>
<dbReference type="AlphaFoldDB" id="A0AB37UA36"/>
<evidence type="ECO:0000259" key="1">
    <source>
        <dbReference type="Pfam" id="PF04230"/>
    </source>
</evidence>
<proteinExistence type="predicted"/>
<name>A0AB37UA36_9CYAN</name>
<reference evidence="2 3" key="1">
    <citation type="journal article" date="2019" name="Genome Biol. Evol.">
        <title>Day and night: Metabolic profiles and evolutionary relationships of six axenic non-marine cyanobacteria.</title>
        <authorList>
            <person name="Will S.E."/>
            <person name="Henke P."/>
            <person name="Boedeker C."/>
            <person name="Huang S."/>
            <person name="Brinkmann H."/>
            <person name="Rohde M."/>
            <person name="Jarek M."/>
            <person name="Friedl T."/>
            <person name="Seufert S."/>
            <person name="Schumacher M."/>
            <person name="Overmann J."/>
            <person name="Neumann-Schaal M."/>
            <person name="Petersen J."/>
        </authorList>
    </citation>
    <scope>NUCLEOTIDE SEQUENCE [LARGE SCALE GENOMIC DNA]</scope>
    <source>
        <strain evidence="2 3">SAG 39.79</strain>
    </source>
</reference>
<keyword evidence="3" id="KW-1185">Reference proteome</keyword>
<protein>
    <submittedName>
        <fullName evidence="2">Polysaccharide pyruvyl transferase</fullName>
    </submittedName>
</protein>
<dbReference type="Pfam" id="PF04230">
    <property type="entry name" value="PS_pyruv_trans"/>
    <property type="match status" value="1"/>
</dbReference>
<accession>A0AB37UA36</accession>
<dbReference type="GO" id="GO:0016740">
    <property type="term" value="F:transferase activity"/>
    <property type="evidence" value="ECO:0007669"/>
    <property type="project" value="UniProtKB-KW"/>
</dbReference>
<gene>
    <name evidence="2" type="ORF">DSM107010_64380</name>
</gene>
<dbReference type="EMBL" id="RSCK01000119">
    <property type="protein sequence ID" value="RUT01934.1"/>
    <property type="molecule type" value="Genomic_DNA"/>
</dbReference>
<dbReference type="Proteomes" id="UP000282574">
    <property type="component" value="Unassembled WGS sequence"/>
</dbReference>
<keyword evidence="2" id="KW-0808">Transferase</keyword>